<keyword evidence="1" id="KW-0732">Signal</keyword>
<organism evidence="2 4">
    <name type="scientific">Polarella glacialis</name>
    <name type="common">Dinoflagellate</name>
    <dbReference type="NCBI Taxonomy" id="89957"/>
    <lineage>
        <taxon>Eukaryota</taxon>
        <taxon>Sar</taxon>
        <taxon>Alveolata</taxon>
        <taxon>Dinophyceae</taxon>
        <taxon>Suessiales</taxon>
        <taxon>Suessiaceae</taxon>
        <taxon>Polarella</taxon>
    </lineage>
</organism>
<dbReference type="SUPFAM" id="SSF52540">
    <property type="entry name" value="P-loop containing nucleoside triphosphate hydrolases"/>
    <property type="match status" value="1"/>
</dbReference>
<keyword evidence="4" id="KW-1185">Reference proteome</keyword>
<feature type="non-terminal residue" evidence="2">
    <location>
        <position position="1"/>
    </location>
</feature>
<comment type="caution">
    <text evidence="2">The sequence shown here is derived from an EMBL/GenBank/DDBJ whole genome shotgun (WGS) entry which is preliminary data.</text>
</comment>
<protein>
    <submittedName>
        <fullName evidence="2">Uncharacterized protein</fullName>
    </submittedName>
</protein>
<dbReference type="AlphaFoldDB" id="A0A813FYN4"/>
<evidence type="ECO:0000313" key="4">
    <source>
        <dbReference type="Proteomes" id="UP000654075"/>
    </source>
</evidence>
<dbReference type="EMBL" id="CAJNNW010017389">
    <property type="protein sequence ID" value="CAE8660876.1"/>
    <property type="molecule type" value="Genomic_DNA"/>
</dbReference>
<dbReference type="InterPro" id="IPR027417">
    <property type="entry name" value="P-loop_NTPase"/>
</dbReference>
<dbReference type="Proteomes" id="UP000654075">
    <property type="component" value="Unassembled WGS sequence"/>
</dbReference>
<dbReference type="Proteomes" id="UP000626109">
    <property type="component" value="Unassembled WGS sequence"/>
</dbReference>
<dbReference type="EMBL" id="CAJNNV010026111">
    <property type="protein sequence ID" value="CAE8617259.1"/>
    <property type="molecule type" value="Genomic_DNA"/>
</dbReference>
<dbReference type="Gene3D" id="3.40.50.300">
    <property type="entry name" value="P-loop containing nucleotide triphosphate hydrolases"/>
    <property type="match status" value="1"/>
</dbReference>
<sequence>AARAREMWRTWRQPLRLLALALAVKAQAEAECAARAPRTAPALADLVGLEDAKAVLQEAIVLPSAMAADIARLFWRSAERSAVLLAGPAGLGKRAAAEASAAAAGAQ</sequence>
<feature type="chain" id="PRO_5036408851" evidence="1">
    <location>
        <begin position="31"/>
        <end position="107"/>
    </location>
</feature>
<proteinExistence type="predicted"/>
<name>A0A813FYN4_POLGL</name>
<gene>
    <name evidence="2" type="ORF">PGLA1383_LOCUS34922</name>
    <name evidence="3" type="ORF">PGLA2088_LOCUS14309</name>
</gene>
<reference evidence="2" key="1">
    <citation type="submission" date="2021-02" db="EMBL/GenBank/DDBJ databases">
        <authorList>
            <person name="Dougan E. K."/>
            <person name="Rhodes N."/>
            <person name="Thang M."/>
            <person name="Chan C."/>
        </authorList>
    </citation>
    <scope>NUCLEOTIDE SEQUENCE</scope>
</reference>
<feature type="non-terminal residue" evidence="2">
    <location>
        <position position="107"/>
    </location>
</feature>
<evidence type="ECO:0000313" key="2">
    <source>
        <dbReference type="EMBL" id="CAE8617259.1"/>
    </source>
</evidence>
<accession>A0A813FYN4</accession>
<feature type="signal peptide" evidence="1">
    <location>
        <begin position="1"/>
        <end position="30"/>
    </location>
</feature>
<evidence type="ECO:0000256" key="1">
    <source>
        <dbReference type="SAM" id="SignalP"/>
    </source>
</evidence>
<evidence type="ECO:0000313" key="3">
    <source>
        <dbReference type="EMBL" id="CAE8660876.1"/>
    </source>
</evidence>